<dbReference type="PANTHER" id="PTHR37534:SF46">
    <property type="entry name" value="ZN(II)2CYS6 TRANSCRIPTION FACTOR (EUROFUNG)"/>
    <property type="match status" value="1"/>
</dbReference>
<dbReference type="CDD" id="cd00067">
    <property type="entry name" value="GAL4"/>
    <property type="match status" value="1"/>
</dbReference>
<dbReference type="GO" id="GO:0005634">
    <property type="term" value="C:nucleus"/>
    <property type="evidence" value="ECO:0007669"/>
    <property type="project" value="UniProtKB-SubCell"/>
</dbReference>
<dbReference type="GO" id="GO:0000981">
    <property type="term" value="F:DNA-binding transcription factor activity, RNA polymerase II-specific"/>
    <property type="evidence" value="ECO:0007669"/>
    <property type="project" value="InterPro"/>
</dbReference>
<evidence type="ECO:0000313" key="5">
    <source>
        <dbReference type="EMBL" id="CEL61457.1"/>
    </source>
</evidence>
<dbReference type="GO" id="GO:0008270">
    <property type="term" value="F:zinc ion binding"/>
    <property type="evidence" value="ECO:0007669"/>
    <property type="project" value="InterPro"/>
</dbReference>
<dbReference type="PROSITE" id="PS00463">
    <property type="entry name" value="ZN2_CY6_FUNGAL_1"/>
    <property type="match status" value="1"/>
</dbReference>
<dbReference type="OrthoDB" id="3139683at2759"/>
<dbReference type="EMBL" id="LN679156">
    <property type="protein sequence ID" value="CEL61457.1"/>
    <property type="molecule type" value="Genomic_DNA"/>
</dbReference>
<sequence length="654" mass="73201">MDSRTNKGCSTCRKRRKKCDETHPRCQSCTRLNLECTYQPTDKPPNWHQKSTMEDTPAHAFGRWRLVACGSMHQDSTAHIPSENGPSLICFSLESLSNGSTESQSSGISLIPISPPSVPSPLPSRLNTGSSTYSKHPRSSDTNLSVLRSGRPGDTQTTEARTTRNPLGQEPAIGPDGTRAVALVEGVSYDTPGFIHIERSNERWFQANCTYVSPKYIVPGEAFAPISNFQSFSDTGLVEPEWDDLDDPEGVYAILCRSPTLDASVSDNLLPFVLQNYARWIPLVTFEPLAILENTKQYVITQFTQSDTTRARIMLTGRIINMLLNNPRLDSKGKMIASMLRNEVNRNTSLLLSTRPSLEPHLVREQATNLLADYLELITTYSYASPLSFILELTRDATPVFRYACPDPPGLPVYLPNLLINSDKSLRYFVALDIGLSTTTGRPMLCKYDPGFSLELCEQFLQRQQHPGFQWLHGVPDQYMLLLAWINTLREEYGTNVDSQILAQIESGLSSIEVSPAESADPGLKIGRMVVQECWRQAMYVCLYTNLHGAGSNDPRIGHAIKMFMRLVNGIKPGRIPDGFLPIPMMIIGAMAVKKRDRTTIRERILGLRECQNPECAWNDNVRMLEDVWSRTDSEGRPATWLDVRKACFKVTGM</sequence>
<proteinExistence type="predicted"/>
<reference evidence="5 6" key="1">
    <citation type="submission" date="2014-11" db="EMBL/GenBank/DDBJ databases">
        <authorList>
            <person name="Wibberg Daniel"/>
        </authorList>
    </citation>
    <scope>NUCLEOTIDE SEQUENCE [LARGE SCALE GENOMIC DNA]</scope>
    <source>
        <strain evidence="5">Rhizoctonia solani AG1-IB 7/3/14</strain>
    </source>
</reference>
<dbReference type="InterPro" id="IPR021858">
    <property type="entry name" value="Fun_TF"/>
</dbReference>
<dbReference type="PANTHER" id="PTHR37534">
    <property type="entry name" value="TRANSCRIPTIONAL ACTIVATOR PROTEIN UGA3"/>
    <property type="match status" value="1"/>
</dbReference>
<dbReference type="Gene3D" id="4.10.240.10">
    <property type="entry name" value="Zn(2)-C6 fungal-type DNA-binding domain"/>
    <property type="match status" value="1"/>
</dbReference>
<dbReference type="InterPro" id="IPR036864">
    <property type="entry name" value="Zn2-C6_fun-type_DNA-bd_sf"/>
</dbReference>
<evidence type="ECO:0000256" key="2">
    <source>
        <dbReference type="ARBA" id="ARBA00023242"/>
    </source>
</evidence>
<dbReference type="SMART" id="SM00066">
    <property type="entry name" value="GAL4"/>
    <property type="match status" value="1"/>
</dbReference>
<evidence type="ECO:0000259" key="4">
    <source>
        <dbReference type="PROSITE" id="PS50048"/>
    </source>
</evidence>
<feature type="compositionally biased region" description="Polar residues" evidence="3">
    <location>
        <begin position="154"/>
        <end position="166"/>
    </location>
</feature>
<dbReference type="InterPro" id="IPR001138">
    <property type="entry name" value="Zn2Cys6_DnaBD"/>
</dbReference>
<evidence type="ECO:0000256" key="3">
    <source>
        <dbReference type="SAM" id="MobiDB-lite"/>
    </source>
</evidence>
<feature type="region of interest" description="Disordered" evidence="3">
    <location>
        <begin position="101"/>
        <end position="176"/>
    </location>
</feature>
<feature type="compositionally biased region" description="Low complexity" evidence="3">
    <location>
        <begin position="103"/>
        <end position="112"/>
    </location>
</feature>
<feature type="compositionally biased region" description="Polar residues" evidence="3">
    <location>
        <begin position="127"/>
        <end position="146"/>
    </location>
</feature>
<evidence type="ECO:0000313" key="6">
    <source>
        <dbReference type="Proteomes" id="UP000059188"/>
    </source>
</evidence>
<feature type="compositionally biased region" description="Pro residues" evidence="3">
    <location>
        <begin position="113"/>
        <end position="122"/>
    </location>
</feature>
<accession>A0A0B7FZ32</accession>
<gene>
    <name evidence="5" type="ORF">RSOLAG1IB_10039</name>
</gene>
<keyword evidence="6" id="KW-1185">Reference proteome</keyword>
<dbReference type="Proteomes" id="UP000059188">
    <property type="component" value="Unassembled WGS sequence"/>
</dbReference>
<dbReference type="Pfam" id="PF00172">
    <property type="entry name" value="Zn_clus"/>
    <property type="match status" value="1"/>
</dbReference>
<dbReference type="AlphaFoldDB" id="A0A0B7FZ32"/>
<feature type="domain" description="Zn(2)-C6 fungal-type" evidence="4">
    <location>
        <begin position="8"/>
        <end position="38"/>
    </location>
</feature>
<dbReference type="Pfam" id="PF11951">
    <property type="entry name" value="Fungal_trans_2"/>
    <property type="match status" value="1"/>
</dbReference>
<organism evidence="5 6">
    <name type="scientific">Thanatephorus cucumeris (strain AG1-IB / isolate 7/3/14)</name>
    <name type="common">Lettuce bottom rot fungus</name>
    <name type="synonym">Rhizoctonia solani</name>
    <dbReference type="NCBI Taxonomy" id="1108050"/>
    <lineage>
        <taxon>Eukaryota</taxon>
        <taxon>Fungi</taxon>
        <taxon>Dikarya</taxon>
        <taxon>Basidiomycota</taxon>
        <taxon>Agaricomycotina</taxon>
        <taxon>Agaricomycetes</taxon>
        <taxon>Cantharellales</taxon>
        <taxon>Ceratobasidiaceae</taxon>
        <taxon>Rhizoctonia</taxon>
        <taxon>Rhizoctonia solani AG-1</taxon>
    </lineage>
</organism>
<keyword evidence="2" id="KW-0539">Nucleus</keyword>
<name>A0A0B7FZ32_THACB</name>
<evidence type="ECO:0000256" key="1">
    <source>
        <dbReference type="ARBA" id="ARBA00004123"/>
    </source>
</evidence>
<dbReference type="PROSITE" id="PS50048">
    <property type="entry name" value="ZN2_CY6_FUNGAL_2"/>
    <property type="match status" value="1"/>
</dbReference>
<dbReference type="SUPFAM" id="SSF57701">
    <property type="entry name" value="Zn2/Cys6 DNA-binding domain"/>
    <property type="match status" value="1"/>
</dbReference>
<comment type="subcellular location">
    <subcellularLocation>
        <location evidence="1">Nucleus</location>
    </subcellularLocation>
</comment>
<protein>
    <submittedName>
        <fullName evidence="5">Pc14g01370</fullName>
    </submittedName>
</protein>